<proteinExistence type="predicted"/>
<evidence type="ECO:0000313" key="1">
    <source>
        <dbReference type="EMBL" id="CAG8590350.1"/>
    </source>
</evidence>
<protein>
    <submittedName>
        <fullName evidence="1">1455_t:CDS:1</fullName>
    </submittedName>
</protein>
<keyword evidence="2" id="KW-1185">Reference proteome</keyword>
<name>A0ACA9MI35_9GLOM</name>
<accession>A0ACA9MI35</accession>
<reference evidence="1" key="1">
    <citation type="submission" date="2021-06" db="EMBL/GenBank/DDBJ databases">
        <authorList>
            <person name="Kallberg Y."/>
            <person name="Tangrot J."/>
            <person name="Rosling A."/>
        </authorList>
    </citation>
    <scope>NUCLEOTIDE SEQUENCE</scope>
    <source>
        <strain evidence="1">28 12/20/2015</strain>
    </source>
</reference>
<comment type="caution">
    <text evidence="1">The sequence shown here is derived from an EMBL/GenBank/DDBJ whole genome shotgun (WGS) entry which is preliminary data.</text>
</comment>
<evidence type="ECO:0000313" key="2">
    <source>
        <dbReference type="Proteomes" id="UP000789366"/>
    </source>
</evidence>
<sequence>ENGEFHEKLKYFKEQDKKIAGIPIFDKIYGYTDFMITSNRK</sequence>
<organism evidence="1 2">
    <name type="scientific">Cetraspora pellucida</name>
    <dbReference type="NCBI Taxonomy" id="1433469"/>
    <lineage>
        <taxon>Eukaryota</taxon>
        <taxon>Fungi</taxon>
        <taxon>Fungi incertae sedis</taxon>
        <taxon>Mucoromycota</taxon>
        <taxon>Glomeromycotina</taxon>
        <taxon>Glomeromycetes</taxon>
        <taxon>Diversisporales</taxon>
        <taxon>Gigasporaceae</taxon>
        <taxon>Cetraspora</taxon>
    </lineage>
</organism>
<dbReference type="EMBL" id="CAJVPW010008148">
    <property type="protein sequence ID" value="CAG8590350.1"/>
    <property type="molecule type" value="Genomic_DNA"/>
</dbReference>
<gene>
    <name evidence="1" type="ORF">SPELUC_LOCUS6720</name>
</gene>
<feature type="non-terminal residue" evidence="1">
    <location>
        <position position="1"/>
    </location>
</feature>
<dbReference type="Proteomes" id="UP000789366">
    <property type="component" value="Unassembled WGS sequence"/>
</dbReference>